<evidence type="ECO:0000313" key="2">
    <source>
        <dbReference type="Proteomes" id="UP000095439"/>
    </source>
</evidence>
<dbReference type="AlphaFoldDB" id="A0A173WN97"/>
<reference evidence="1 2" key="1">
    <citation type="submission" date="2015-09" db="EMBL/GenBank/DDBJ databases">
        <authorList>
            <consortium name="Pathogen Informatics"/>
        </authorList>
    </citation>
    <scope>NUCLEOTIDE SEQUENCE [LARGE SCALE GENOMIC DNA]</scope>
    <source>
        <strain evidence="1 2">2789STDY5608866</strain>
    </source>
</reference>
<accession>A0A173WN97</accession>
<gene>
    <name evidence="1" type="ORF">ERS852423_00366</name>
</gene>
<dbReference type="RefSeq" id="WP_055180287.1">
    <property type="nucleotide sequence ID" value="NZ_CABIWY010000001.1"/>
</dbReference>
<evidence type="ECO:0000313" key="1">
    <source>
        <dbReference type="EMBL" id="CUN41012.1"/>
    </source>
</evidence>
<dbReference type="Proteomes" id="UP000095439">
    <property type="component" value="Unassembled WGS sequence"/>
</dbReference>
<organism evidence="1 2">
    <name type="scientific">Dorea longicatena</name>
    <dbReference type="NCBI Taxonomy" id="88431"/>
    <lineage>
        <taxon>Bacteria</taxon>
        <taxon>Bacillati</taxon>
        <taxon>Bacillota</taxon>
        <taxon>Clostridia</taxon>
        <taxon>Lachnospirales</taxon>
        <taxon>Lachnospiraceae</taxon>
        <taxon>Dorea</taxon>
    </lineage>
</organism>
<proteinExistence type="predicted"/>
<protein>
    <submittedName>
        <fullName evidence="1">Uncharacterized protein</fullName>
    </submittedName>
</protein>
<sequence>MWKIFIEYDDKSKLTITGKHKDIPVELANKCYREYVKSSVCNATYQQYPKKDHKPMSLATKIMELQKGA</sequence>
<name>A0A173WN97_9FIRM</name>
<dbReference type="EMBL" id="CYYY01000001">
    <property type="protein sequence ID" value="CUN41012.1"/>
    <property type="molecule type" value="Genomic_DNA"/>
</dbReference>